<organism evidence="2 3">
    <name type="scientific">Phenylobacterium montanum</name>
    <dbReference type="NCBI Taxonomy" id="2823693"/>
    <lineage>
        <taxon>Bacteria</taxon>
        <taxon>Pseudomonadati</taxon>
        <taxon>Pseudomonadota</taxon>
        <taxon>Alphaproteobacteria</taxon>
        <taxon>Caulobacterales</taxon>
        <taxon>Caulobacteraceae</taxon>
        <taxon>Phenylobacterium</taxon>
    </lineage>
</organism>
<evidence type="ECO:0000256" key="1">
    <source>
        <dbReference type="SAM" id="Phobius"/>
    </source>
</evidence>
<keyword evidence="1" id="KW-0472">Membrane</keyword>
<accession>A0A975FZS6</accession>
<proteinExistence type="predicted"/>
<protein>
    <submittedName>
        <fullName evidence="2">Uncharacterized protein</fullName>
    </submittedName>
</protein>
<evidence type="ECO:0000313" key="3">
    <source>
        <dbReference type="Proteomes" id="UP000676409"/>
    </source>
</evidence>
<dbReference type="RefSeq" id="WP_211937973.1">
    <property type="nucleotide sequence ID" value="NZ_CP073078.1"/>
</dbReference>
<dbReference type="AlphaFoldDB" id="A0A975FZS6"/>
<dbReference type="KEGG" id="caul:KCG34_23250"/>
<gene>
    <name evidence="2" type="ORF">KCG34_23250</name>
</gene>
<feature type="transmembrane region" description="Helical" evidence="1">
    <location>
        <begin position="43"/>
        <end position="66"/>
    </location>
</feature>
<feature type="transmembrane region" description="Helical" evidence="1">
    <location>
        <begin position="99"/>
        <end position="119"/>
    </location>
</feature>
<dbReference type="EMBL" id="CP073078">
    <property type="protein sequence ID" value="QUD87922.1"/>
    <property type="molecule type" value="Genomic_DNA"/>
</dbReference>
<sequence>MSTRSLQIGLGAVFFGLGGWCVVAPASMLALCVRPQFQSQAVIVPILAGCFGAQAMIAGLFAVFSRFSRTTFLAYGIGLLPFFAFDAYFYLARPILTEIGFASDLGGNLIMLAICWAGWRTASEA</sequence>
<reference evidence="2" key="1">
    <citation type="submission" date="2021-04" db="EMBL/GenBank/DDBJ databases">
        <title>The complete genome sequence of Caulobacter sp. S6.</title>
        <authorList>
            <person name="Tang Y."/>
            <person name="Ouyang W."/>
            <person name="Liu Q."/>
            <person name="Huang B."/>
            <person name="Guo Z."/>
            <person name="Lei P."/>
        </authorList>
    </citation>
    <scope>NUCLEOTIDE SEQUENCE</scope>
    <source>
        <strain evidence="2">S6</strain>
    </source>
</reference>
<keyword evidence="1" id="KW-0812">Transmembrane</keyword>
<evidence type="ECO:0000313" key="2">
    <source>
        <dbReference type="EMBL" id="QUD87922.1"/>
    </source>
</evidence>
<feature type="transmembrane region" description="Helical" evidence="1">
    <location>
        <begin position="6"/>
        <end position="31"/>
    </location>
</feature>
<name>A0A975FZS6_9CAUL</name>
<dbReference type="Proteomes" id="UP000676409">
    <property type="component" value="Chromosome"/>
</dbReference>
<feature type="transmembrane region" description="Helical" evidence="1">
    <location>
        <begin position="72"/>
        <end position="92"/>
    </location>
</feature>
<keyword evidence="1" id="KW-1133">Transmembrane helix</keyword>
<keyword evidence="3" id="KW-1185">Reference proteome</keyword>